<dbReference type="AlphaFoldDB" id="A0A5C8V8I8"/>
<keyword evidence="2 7" id="KW-0813">Transport</keyword>
<keyword evidence="5 7" id="KW-0472">Membrane</keyword>
<keyword evidence="4 7" id="KW-0812">Transmembrane</keyword>
<dbReference type="SUPFAM" id="SSF56935">
    <property type="entry name" value="Porins"/>
    <property type="match status" value="1"/>
</dbReference>
<gene>
    <name evidence="10" type="ORF">FVB32_08210</name>
</gene>
<dbReference type="InterPro" id="IPR012910">
    <property type="entry name" value="Plug_dom"/>
</dbReference>
<sequence>MSTNYVVLFFMLLLTGIGFEANAQTITGNVSDSSGPLGGATVVEQGTTNGTQTDFDGNFSITVANANATLVISYIGYNAQTIGLNGDTDITVTLTENAETLDEVVVLGYGQTQNKRLVTTAVATVKAAQIRELPISQAEAALQGTIPGVVVQQNSGSPGSPQTVRVRGIGTLNNSNPLYIVDGIQVPNLGFLNPNDIVSQTVLKDAASTAIYGSRGGNGVVLVETLKGSKRTMKPQITIRTSYGIQSLANKPDLMNRDQYVQYYNEGVAAAGTPAAGFRGAFTDAERALLPDTDWYDVLFDDVPVENYYGSIVGGTEKIAYSVSGGYFGQEGILGGEGKAEFKRRNIRGSLQADITDRISFSGSVQYQNQDRFVIPQNTGGAGVGISSFINALPAVYQPFDEDGNFANPFLNNGVPTANGVPLNSLGAVQNPLFSIAAINNQIIQDATNFNVSLDYNLLDDLTLRGWYGSFYNAIFNRTFTPLIQQPTQEYDTSTGVSYSEVKSTAENRQWGGTAKYSFDELSGTNHNLSALVGYELVKTNFFGGDLINDTGAFFTNDFDRVNFALSDNITDATVTPGVTIQRFLESFFGKVDYNFKEKYLLSAVLRRDKSSSFGLDNRVGWFPAVSAGWVLSEEEFLSNSGAIDLLKLRAGWGISGNDQSLGPFDYLAQLTTQAGYAGQPGIAQISLANPALGWEELTQFNVGLDINAFNNKLGITIDYYIKETSDILLAATTPLTSGLNPASENTGTIENKGFEILLTYRENYDSGFGWNVGANLGFNDNEVTSLGETSFINSAQIQPQFNDFASRSSVGNAVASFYGFVVEGRDANGNLIFADLDGSGNNQLVPDSGDKAIIGNPNPDATVGFNLGLNYKGFDLSAFMSGTIGNDILDATIRYDALGTNRPASYITEPGAPRNVVVSTAGNGENLISDFHIKDGTYLKLKNVTLGYSLPDSVVETIGMKGLRLFVSGQNLFVLTEYPGIDPEIGQNNVNSSLNIGIDQGFFPQPRQILLGASINF</sequence>
<dbReference type="InterPro" id="IPR037066">
    <property type="entry name" value="Plug_dom_sf"/>
</dbReference>
<dbReference type="InterPro" id="IPR036942">
    <property type="entry name" value="Beta-barrel_TonB_sf"/>
</dbReference>
<dbReference type="Pfam" id="PF07715">
    <property type="entry name" value="Plug"/>
    <property type="match status" value="1"/>
</dbReference>
<evidence type="ECO:0000256" key="8">
    <source>
        <dbReference type="SAM" id="SignalP"/>
    </source>
</evidence>
<feature type="chain" id="PRO_5023001718" evidence="8">
    <location>
        <begin position="24"/>
        <end position="1018"/>
    </location>
</feature>
<dbReference type="Gene3D" id="2.60.40.1120">
    <property type="entry name" value="Carboxypeptidase-like, regulatory domain"/>
    <property type="match status" value="1"/>
</dbReference>
<comment type="similarity">
    <text evidence="7">Belongs to the TonB-dependent receptor family.</text>
</comment>
<accession>A0A5C8V8I8</accession>
<keyword evidence="10" id="KW-0675">Receptor</keyword>
<evidence type="ECO:0000313" key="11">
    <source>
        <dbReference type="Proteomes" id="UP000321456"/>
    </source>
</evidence>
<comment type="subcellular location">
    <subcellularLocation>
        <location evidence="1 7">Cell outer membrane</location>
        <topology evidence="1 7">Multi-pass membrane protein</topology>
    </subcellularLocation>
</comment>
<dbReference type="InterPro" id="IPR008969">
    <property type="entry name" value="CarboxyPept-like_regulatory"/>
</dbReference>
<comment type="caution">
    <text evidence="10">The sequence shown here is derived from an EMBL/GenBank/DDBJ whole genome shotgun (WGS) entry which is preliminary data.</text>
</comment>
<dbReference type="EMBL" id="VRUR01000001">
    <property type="protein sequence ID" value="TXN38265.1"/>
    <property type="molecule type" value="Genomic_DNA"/>
</dbReference>
<name>A0A5C8V8I8_9FLAO</name>
<feature type="domain" description="TonB-dependent receptor plug" evidence="9">
    <location>
        <begin position="115"/>
        <end position="220"/>
    </location>
</feature>
<dbReference type="Proteomes" id="UP000321456">
    <property type="component" value="Unassembled WGS sequence"/>
</dbReference>
<evidence type="ECO:0000259" key="9">
    <source>
        <dbReference type="Pfam" id="PF07715"/>
    </source>
</evidence>
<dbReference type="Gene3D" id="2.40.170.20">
    <property type="entry name" value="TonB-dependent receptor, beta-barrel domain"/>
    <property type="match status" value="1"/>
</dbReference>
<keyword evidence="11" id="KW-1185">Reference proteome</keyword>
<evidence type="ECO:0000256" key="1">
    <source>
        <dbReference type="ARBA" id="ARBA00004571"/>
    </source>
</evidence>
<dbReference type="GO" id="GO:0009279">
    <property type="term" value="C:cell outer membrane"/>
    <property type="evidence" value="ECO:0007669"/>
    <property type="project" value="UniProtKB-SubCell"/>
</dbReference>
<keyword evidence="6 7" id="KW-0998">Cell outer membrane</keyword>
<evidence type="ECO:0000256" key="6">
    <source>
        <dbReference type="ARBA" id="ARBA00023237"/>
    </source>
</evidence>
<organism evidence="10 11">
    <name type="scientific">Flagellimonas hymeniacidonis</name>
    <dbReference type="NCBI Taxonomy" id="2603628"/>
    <lineage>
        <taxon>Bacteria</taxon>
        <taxon>Pseudomonadati</taxon>
        <taxon>Bacteroidota</taxon>
        <taxon>Flavobacteriia</taxon>
        <taxon>Flavobacteriales</taxon>
        <taxon>Flavobacteriaceae</taxon>
        <taxon>Flagellimonas</taxon>
    </lineage>
</organism>
<evidence type="ECO:0000256" key="7">
    <source>
        <dbReference type="PROSITE-ProRule" id="PRU01360"/>
    </source>
</evidence>
<dbReference type="Gene3D" id="2.170.130.10">
    <property type="entry name" value="TonB-dependent receptor, plug domain"/>
    <property type="match status" value="1"/>
</dbReference>
<dbReference type="InterPro" id="IPR039426">
    <property type="entry name" value="TonB-dep_rcpt-like"/>
</dbReference>
<evidence type="ECO:0000256" key="2">
    <source>
        <dbReference type="ARBA" id="ARBA00022448"/>
    </source>
</evidence>
<dbReference type="InterPro" id="IPR023996">
    <property type="entry name" value="TonB-dep_OMP_SusC/RagA"/>
</dbReference>
<keyword evidence="3 7" id="KW-1134">Transmembrane beta strand</keyword>
<evidence type="ECO:0000256" key="4">
    <source>
        <dbReference type="ARBA" id="ARBA00022692"/>
    </source>
</evidence>
<evidence type="ECO:0000313" key="10">
    <source>
        <dbReference type="EMBL" id="TXN38265.1"/>
    </source>
</evidence>
<proteinExistence type="inferred from homology"/>
<protein>
    <submittedName>
        <fullName evidence="10">TonB-dependent receptor</fullName>
    </submittedName>
</protein>
<evidence type="ECO:0000256" key="5">
    <source>
        <dbReference type="ARBA" id="ARBA00023136"/>
    </source>
</evidence>
<dbReference type="Pfam" id="PF13715">
    <property type="entry name" value="CarbopepD_reg_2"/>
    <property type="match status" value="1"/>
</dbReference>
<reference evidence="10 11" key="1">
    <citation type="submission" date="2019-08" db="EMBL/GenBank/DDBJ databases">
        <title>Professor.</title>
        <authorList>
            <person name="Park J.S."/>
        </authorList>
    </citation>
    <scope>NUCLEOTIDE SEQUENCE [LARGE SCALE GENOMIC DNA]</scope>
    <source>
        <strain evidence="10 11">176CP5-101</strain>
    </source>
</reference>
<keyword evidence="8" id="KW-0732">Signal</keyword>
<dbReference type="InterPro" id="IPR023997">
    <property type="entry name" value="TonB-dep_OMP_SusC/RagA_CS"/>
</dbReference>
<dbReference type="RefSeq" id="WP_147743060.1">
    <property type="nucleotide sequence ID" value="NZ_VRUR01000001.1"/>
</dbReference>
<evidence type="ECO:0000256" key="3">
    <source>
        <dbReference type="ARBA" id="ARBA00022452"/>
    </source>
</evidence>
<dbReference type="NCBIfam" id="TIGR04057">
    <property type="entry name" value="SusC_RagA_signa"/>
    <property type="match status" value="1"/>
</dbReference>
<dbReference type="NCBIfam" id="TIGR04056">
    <property type="entry name" value="OMP_RagA_SusC"/>
    <property type="match status" value="1"/>
</dbReference>
<dbReference type="SUPFAM" id="SSF49464">
    <property type="entry name" value="Carboxypeptidase regulatory domain-like"/>
    <property type="match status" value="1"/>
</dbReference>
<dbReference type="PROSITE" id="PS52016">
    <property type="entry name" value="TONB_DEPENDENT_REC_3"/>
    <property type="match status" value="1"/>
</dbReference>
<feature type="signal peptide" evidence="8">
    <location>
        <begin position="1"/>
        <end position="23"/>
    </location>
</feature>